<keyword evidence="1" id="KW-0143">Chaperone</keyword>
<accession>A0A0J7XZZ6</accession>
<dbReference type="CDD" id="cd06257">
    <property type="entry name" value="DnaJ"/>
    <property type="match status" value="1"/>
</dbReference>
<evidence type="ECO:0000313" key="5">
    <source>
        <dbReference type="Proteomes" id="UP000052232"/>
    </source>
</evidence>
<proteinExistence type="predicted"/>
<evidence type="ECO:0000256" key="2">
    <source>
        <dbReference type="SAM" id="MobiDB-lite"/>
    </source>
</evidence>
<gene>
    <name evidence="4" type="ORF">V473_03285</name>
</gene>
<evidence type="ECO:0000256" key="1">
    <source>
        <dbReference type="ARBA" id="ARBA00023186"/>
    </source>
</evidence>
<dbReference type="Pfam" id="PF00226">
    <property type="entry name" value="DnaJ"/>
    <property type="match status" value="1"/>
</dbReference>
<dbReference type="PROSITE" id="PS50076">
    <property type="entry name" value="DNAJ_2"/>
    <property type="match status" value="1"/>
</dbReference>
<keyword evidence="5" id="KW-1185">Reference proteome</keyword>
<evidence type="ECO:0000313" key="4">
    <source>
        <dbReference type="EMBL" id="KMS57256.1"/>
    </source>
</evidence>
<dbReference type="PATRIC" id="fig|1420583.3.peg.661"/>
<evidence type="ECO:0000259" key="3">
    <source>
        <dbReference type="PROSITE" id="PS50076"/>
    </source>
</evidence>
<name>A0A0J7XZZ6_9SPHN</name>
<dbReference type="AlphaFoldDB" id="A0A0J7XZZ6"/>
<dbReference type="PANTHER" id="PTHR44145:SF3">
    <property type="entry name" value="DNAJ HOMOLOG SUBFAMILY A MEMBER 3, MITOCHONDRIAL"/>
    <property type="match status" value="1"/>
</dbReference>
<dbReference type="STRING" id="1420583.V473_03285"/>
<sequence length="182" mass="20810">MARHSRSNDWGFPRWRAYGAAREAQRVRMCDRFGCDKPGDCPAPKSPNSPERWYFCADHAGEYNRNWDYFQGLDEEERAAREKTERRAAGGYQSSAYHGWGGPGDGSRSRDELHALKALELEDDAGFEDVKKNWRRLAKAYHPDVKPGDSDAAVRFQAIQAAYEVLRAAEERRTWKPRGAEA</sequence>
<dbReference type="RefSeq" id="WP_066600483.1">
    <property type="nucleotide sequence ID" value="NZ_KQ130434.1"/>
</dbReference>
<dbReference type="InterPro" id="IPR001623">
    <property type="entry name" value="DnaJ_domain"/>
</dbReference>
<feature type="domain" description="J" evidence="3">
    <location>
        <begin position="114"/>
        <end position="179"/>
    </location>
</feature>
<protein>
    <submittedName>
        <fullName evidence="4">Molecular chaperone DnaJ</fullName>
    </submittedName>
</protein>
<dbReference type="PRINTS" id="PR00625">
    <property type="entry name" value="JDOMAIN"/>
</dbReference>
<reference evidence="4 5" key="1">
    <citation type="journal article" date="2015" name="G3 (Bethesda)">
        <title>Insights into Ongoing Evolution of the Hexachlorocyclohexane Catabolic Pathway from Comparative Genomics of Ten Sphingomonadaceae Strains.</title>
        <authorList>
            <person name="Pearce S.L."/>
            <person name="Oakeshott J.G."/>
            <person name="Pandey G."/>
        </authorList>
    </citation>
    <scope>NUCLEOTIDE SEQUENCE [LARGE SCALE GENOMIC DNA]</scope>
    <source>
        <strain evidence="4 5">LL01</strain>
    </source>
</reference>
<dbReference type="EMBL" id="JACT01000001">
    <property type="protein sequence ID" value="KMS57256.1"/>
    <property type="molecule type" value="Genomic_DNA"/>
</dbReference>
<dbReference type="PANTHER" id="PTHR44145">
    <property type="entry name" value="DNAJ HOMOLOG SUBFAMILY A MEMBER 3, MITOCHONDRIAL"/>
    <property type="match status" value="1"/>
</dbReference>
<dbReference type="SUPFAM" id="SSF46565">
    <property type="entry name" value="Chaperone J-domain"/>
    <property type="match status" value="1"/>
</dbReference>
<dbReference type="Proteomes" id="UP000052232">
    <property type="component" value="Unassembled WGS sequence"/>
</dbReference>
<dbReference type="InterPro" id="IPR036869">
    <property type="entry name" value="J_dom_sf"/>
</dbReference>
<dbReference type="InterPro" id="IPR051938">
    <property type="entry name" value="Apopto_cytoskel_mod"/>
</dbReference>
<dbReference type="Gene3D" id="1.10.287.110">
    <property type="entry name" value="DnaJ domain"/>
    <property type="match status" value="1"/>
</dbReference>
<organism evidence="4 5">
    <name type="scientific">Sphingobium cupriresistens LL01</name>
    <dbReference type="NCBI Taxonomy" id="1420583"/>
    <lineage>
        <taxon>Bacteria</taxon>
        <taxon>Pseudomonadati</taxon>
        <taxon>Pseudomonadota</taxon>
        <taxon>Alphaproteobacteria</taxon>
        <taxon>Sphingomonadales</taxon>
        <taxon>Sphingomonadaceae</taxon>
        <taxon>Sphingobium</taxon>
    </lineage>
</organism>
<dbReference type="SMART" id="SM00271">
    <property type="entry name" value="DnaJ"/>
    <property type="match status" value="1"/>
</dbReference>
<comment type="caution">
    <text evidence="4">The sequence shown here is derived from an EMBL/GenBank/DDBJ whole genome shotgun (WGS) entry which is preliminary data.</text>
</comment>
<feature type="region of interest" description="Disordered" evidence="2">
    <location>
        <begin position="81"/>
        <end position="111"/>
    </location>
</feature>